<evidence type="ECO:0000256" key="7">
    <source>
        <dbReference type="ARBA" id="ARBA00022679"/>
    </source>
</evidence>
<dbReference type="Gene3D" id="3.30.565.10">
    <property type="entry name" value="Histidine kinase-like ATPase, C-terminal domain"/>
    <property type="match status" value="1"/>
</dbReference>
<dbReference type="Proteomes" id="UP001371218">
    <property type="component" value="Unassembled WGS sequence"/>
</dbReference>
<dbReference type="SUPFAM" id="SSF47384">
    <property type="entry name" value="Homodimeric domain of signal transducing histidine kinase"/>
    <property type="match status" value="1"/>
</dbReference>
<feature type="transmembrane region" description="Helical" evidence="16">
    <location>
        <begin position="109"/>
        <end position="128"/>
    </location>
</feature>
<name>A0ABU9BNW0_9BURK</name>
<evidence type="ECO:0000256" key="13">
    <source>
        <dbReference type="ARBA" id="ARBA00023012"/>
    </source>
</evidence>
<comment type="catalytic activity">
    <reaction evidence="1">
        <text>ATP + protein L-histidine = ADP + protein N-phospho-L-histidine.</text>
        <dbReference type="EC" id="2.7.13.3"/>
    </reaction>
</comment>
<dbReference type="SMART" id="SM00387">
    <property type="entry name" value="HATPase_c"/>
    <property type="match status" value="1"/>
</dbReference>
<dbReference type="SMART" id="SM00388">
    <property type="entry name" value="HisKA"/>
    <property type="match status" value="1"/>
</dbReference>
<dbReference type="PROSITE" id="PS50885">
    <property type="entry name" value="HAMP"/>
    <property type="match status" value="1"/>
</dbReference>
<dbReference type="InterPro" id="IPR003594">
    <property type="entry name" value="HATPase_dom"/>
</dbReference>
<evidence type="ECO:0000256" key="3">
    <source>
        <dbReference type="ARBA" id="ARBA00012438"/>
    </source>
</evidence>
<protein>
    <recommendedName>
        <fullName evidence="3">histidine kinase</fullName>
        <ecNumber evidence="3">2.7.13.3</ecNumber>
    </recommendedName>
</protein>
<evidence type="ECO:0000256" key="15">
    <source>
        <dbReference type="SAM" id="MobiDB-lite"/>
    </source>
</evidence>
<evidence type="ECO:0000256" key="9">
    <source>
        <dbReference type="ARBA" id="ARBA00022741"/>
    </source>
</evidence>
<dbReference type="InterPro" id="IPR050980">
    <property type="entry name" value="2C_sensor_his_kinase"/>
</dbReference>
<evidence type="ECO:0000256" key="10">
    <source>
        <dbReference type="ARBA" id="ARBA00022777"/>
    </source>
</evidence>
<evidence type="ECO:0000256" key="2">
    <source>
        <dbReference type="ARBA" id="ARBA00004429"/>
    </source>
</evidence>
<dbReference type="InterPro" id="IPR036890">
    <property type="entry name" value="HATPase_C_sf"/>
</dbReference>
<dbReference type="PANTHER" id="PTHR44936">
    <property type="entry name" value="SENSOR PROTEIN CREC"/>
    <property type="match status" value="1"/>
</dbReference>
<dbReference type="Pfam" id="PF00672">
    <property type="entry name" value="HAMP"/>
    <property type="match status" value="1"/>
</dbReference>
<feature type="compositionally biased region" description="Pro residues" evidence="15">
    <location>
        <begin position="47"/>
        <end position="66"/>
    </location>
</feature>
<evidence type="ECO:0000259" key="18">
    <source>
        <dbReference type="PROSITE" id="PS50885"/>
    </source>
</evidence>
<keyword evidence="11 19" id="KW-0067">ATP-binding</keyword>
<evidence type="ECO:0000256" key="6">
    <source>
        <dbReference type="ARBA" id="ARBA00022553"/>
    </source>
</evidence>
<keyword evidence="8 16" id="KW-0812">Transmembrane</keyword>
<evidence type="ECO:0000256" key="4">
    <source>
        <dbReference type="ARBA" id="ARBA00022475"/>
    </source>
</evidence>
<sequence>MNRGSASPPQGWRRFDTLTLRLFVLMWVVLVGAHAAAHWLAVPPPPGAASGPPAPMEPFPSLPPSPLWDRGGPPDPARQPAPPEAGRNAMGPSPGPGRVPPGPSMWLDYGVRLLVIALGAALCARWVAGPMRRLASAAEQLAQGLQPGQRPPMLDERRGSREVRATAHVFNDMAQQLQAQFDARGLQMAAVSHDLRTPLTRLRMRLEGIDHPATSAAIADIHEMNALIDSSLAVLREQRDAAPPDAVDLLALAQAAVDDLAGQGHQVTMGESQAVRARAHPVALRRIVDNLLNNALQHGGSARVTVRPADSGSGERGVVLWVDDEGPGIPPEQIDQVMQPWVSLSPDHGTRQGLGLGLAIARDLAERDGGRLSLANRTERGLRATLWLPAA</sequence>
<evidence type="ECO:0000256" key="11">
    <source>
        <dbReference type="ARBA" id="ARBA00022840"/>
    </source>
</evidence>
<keyword evidence="10" id="KW-0418">Kinase</keyword>
<evidence type="ECO:0000313" key="19">
    <source>
        <dbReference type="EMBL" id="MEK8031143.1"/>
    </source>
</evidence>
<dbReference type="GO" id="GO:0005524">
    <property type="term" value="F:ATP binding"/>
    <property type="evidence" value="ECO:0007669"/>
    <property type="project" value="UniProtKB-KW"/>
</dbReference>
<keyword evidence="5" id="KW-0997">Cell inner membrane</keyword>
<dbReference type="InterPro" id="IPR003661">
    <property type="entry name" value="HisK_dim/P_dom"/>
</dbReference>
<dbReference type="InterPro" id="IPR005467">
    <property type="entry name" value="His_kinase_dom"/>
</dbReference>
<evidence type="ECO:0000256" key="8">
    <source>
        <dbReference type="ARBA" id="ARBA00022692"/>
    </source>
</evidence>
<evidence type="ECO:0000256" key="5">
    <source>
        <dbReference type="ARBA" id="ARBA00022519"/>
    </source>
</evidence>
<dbReference type="Gene3D" id="1.10.287.130">
    <property type="match status" value="1"/>
</dbReference>
<dbReference type="InterPro" id="IPR036097">
    <property type="entry name" value="HisK_dim/P_sf"/>
</dbReference>
<keyword evidence="7" id="KW-0808">Transferase</keyword>
<dbReference type="PANTHER" id="PTHR44936:SF5">
    <property type="entry name" value="SENSOR HISTIDINE KINASE ENVZ"/>
    <property type="match status" value="1"/>
</dbReference>
<gene>
    <name evidence="19" type="ORF">AACH06_09985</name>
</gene>
<dbReference type="InterPro" id="IPR003660">
    <property type="entry name" value="HAMP_dom"/>
</dbReference>
<keyword evidence="9" id="KW-0547">Nucleotide-binding</keyword>
<dbReference type="EMBL" id="JBBUTG010000004">
    <property type="protein sequence ID" value="MEK8031143.1"/>
    <property type="molecule type" value="Genomic_DNA"/>
</dbReference>
<comment type="subcellular location">
    <subcellularLocation>
        <location evidence="2">Cell inner membrane</location>
        <topology evidence="2">Multi-pass membrane protein</topology>
    </subcellularLocation>
</comment>
<feature type="transmembrane region" description="Helical" evidence="16">
    <location>
        <begin position="20"/>
        <end position="41"/>
    </location>
</feature>
<dbReference type="CDD" id="cd00082">
    <property type="entry name" value="HisKA"/>
    <property type="match status" value="1"/>
</dbReference>
<keyword evidence="4" id="KW-1003">Cell membrane</keyword>
<dbReference type="SUPFAM" id="SSF55874">
    <property type="entry name" value="ATPase domain of HSP90 chaperone/DNA topoisomerase II/histidine kinase"/>
    <property type="match status" value="1"/>
</dbReference>
<reference evidence="19 20" key="1">
    <citation type="submission" date="2024-04" db="EMBL/GenBank/DDBJ databases">
        <title>Novel species of the genus Ideonella isolated from streams.</title>
        <authorList>
            <person name="Lu H."/>
        </authorList>
    </citation>
    <scope>NUCLEOTIDE SEQUENCE [LARGE SCALE GENOMIC DNA]</scope>
    <source>
        <strain evidence="19 20">DXS29W</strain>
    </source>
</reference>
<feature type="domain" description="HAMP" evidence="18">
    <location>
        <begin position="125"/>
        <end position="182"/>
    </location>
</feature>
<dbReference type="RefSeq" id="WP_341425505.1">
    <property type="nucleotide sequence ID" value="NZ_JBBUTG010000004.1"/>
</dbReference>
<evidence type="ECO:0000259" key="17">
    <source>
        <dbReference type="PROSITE" id="PS50109"/>
    </source>
</evidence>
<keyword evidence="6" id="KW-0597">Phosphoprotein</keyword>
<dbReference type="PROSITE" id="PS50109">
    <property type="entry name" value="HIS_KIN"/>
    <property type="match status" value="1"/>
</dbReference>
<evidence type="ECO:0000313" key="20">
    <source>
        <dbReference type="Proteomes" id="UP001371218"/>
    </source>
</evidence>
<comment type="caution">
    <text evidence="19">The sequence shown here is derived from an EMBL/GenBank/DDBJ whole genome shotgun (WGS) entry which is preliminary data.</text>
</comment>
<dbReference type="PRINTS" id="PR00344">
    <property type="entry name" value="BCTRLSENSOR"/>
</dbReference>
<dbReference type="EC" id="2.7.13.3" evidence="3"/>
<dbReference type="InterPro" id="IPR004358">
    <property type="entry name" value="Sig_transdc_His_kin-like_C"/>
</dbReference>
<dbReference type="Pfam" id="PF02518">
    <property type="entry name" value="HATPase_c"/>
    <property type="match status" value="1"/>
</dbReference>
<evidence type="ECO:0000256" key="12">
    <source>
        <dbReference type="ARBA" id="ARBA00022989"/>
    </source>
</evidence>
<dbReference type="CDD" id="cd06225">
    <property type="entry name" value="HAMP"/>
    <property type="match status" value="1"/>
</dbReference>
<feature type="region of interest" description="Disordered" evidence="15">
    <location>
        <begin position="47"/>
        <end position="101"/>
    </location>
</feature>
<dbReference type="SMART" id="SM00304">
    <property type="entry name" value="HAMP"/>
    <property type="match status" value="1"/>
</dbReference>
<evidence type="ECO:0000256" key="16">
    <source>
        <dbReference type="SAM" id="Phobius"/>
    </source>
</evidence>
<keyword evidence="20" id="KW-1185">Reference proteome</keyword>
<keyword evidence="12 16" id="KW-1133">Transmembrane helix</keyword>
<feature type="compositionally biased region" description="Pro residues" evidence="15">
    <location>
        <begin position="73"/>
        <end position="83"/>
    </location>
</feature>
<keyword evidence="13" id="KW-0902">Two-component regulatory system</keyword>
<organism evidence="19 20">
    <name type="scientific">Ideonella lacteola</name>
    <dbReference type="NCBI Taxonomy" id="2984193"/>
    <lineage>
        <taxon>Bacteria</taxon>
        <taxon>Pseudomonadati</taxon>
        <taxon>Pseudomonadota</taxon>
        <taxon>Betaproteobacteria</taxon>
        <taxon>Burkholderiales</taxon>
        <taxon>Sphaerotilaceae</taxon>
        <taxon>Ideonella</taxon>
    </lineage>
</organism>
<keyword evidence="14 16" id="KW-0472">Membrane</keyword>
<evidence type="ECO:0000256" key="14">
    <source>
        <dbReference type="ARBA" id="ARBA00023136"/>
    </source>
</evidence>
<feature type="domain" description="Histidine kinase" evidence="17">
    <location>
        <begin position="190"/>
        <end position="391"/>
    </location>
</feature>
<proteinExistence type="predicted"/>
<accession>A0ABU9BNW0</accession>
<evidence type="ECO:0000256" key="1">
    <source>
        <dbReference type="ARBA" id="ARBA00000085"/>
    </source>
</evidence>